<dbReference type="EMBL" id="JACIBY010000003">
    <property type="protein sequence ID" value="MBB3837691.1"/>
    <property type="molecule type" value="Genomic_DNA"/>
</dbReference>
<dbReference type="PANTHER" id="PTHR30383:SF5">
    <property type="entry name" value="SGNH HYDROLASE-TYPE ESTERASE DOMAIN-CONTAINING PROTEIN"/>
    <property type="match status" value="1"/>
</dbReference>
<evidence type="ECO:0000313" key="3">
    <source>
        <dbReference type="Proteomes" id="UP000541352"/>
    </source>
</evidence>
<dbReference type="GO" id="GO:0004622">
    <property type="term" value="F:phosphatidylcholine lysophospholipase activity"/>
    <property type="evidence" value="ECO:0007669"/>
    <property type="project" value="TreeGrafter"/>
</dbReference>
<protein>
    <submittedName>
        <fullName evidence="2">Lysophospholipase L1-like esterase</fullName>
    </submittedName>
</protein>
<gene>
    <name evidence="2" type="ORF">FHS57_001688</name>
</gene>
<name>A0A7W6EPU7_9BACT</name>
<sequence length="409" mass="45971">MCKLSNSLTFYCFLFIVGFCTHVFSQPKTDLTAPFAFENGDRVLFVGNSLIENDVQFGYLELALTTRWPNRNLTFRNIGWSGDNVFGDARSYVTTPPTPYELLMQQITEAKPTVVFVAYGGIEAQEGEEGLPRFKQGLNQLIDKIDQLGAKTILVSPIPLLVSPSESVSQKNSALETYGSVIEQIAKARNKRFINVFKPILEASKQSMITENGVHLNATGYYHLATFLEKGLGWIARNEGITLDVSKNTVESNVPTQLLSQAKESTSFVVKETYFPLPAPQEDGKTIMVDNGRKLSIKGLKKGFYTLTSENEVIAVASAKQWEEGVVIRQGAAFVQAEELKKNIVKKEELFFYQYRPLNQTYILGFRSYEQGRHKKGLEEQNYLITWLEAQIATANQPKPVTYQLTLLK</sequence>
<feature type="domain" description="SGNH hydrolase-type esterase" evidence="1">
    <location>
        <begin position="45"/>
        <end position="221"/>
    </location>
</feature>
<dbReference type="AlphaFoldDB" id="A0A7W6EPU7"/>
<keyword evidence="3" id="KW-1185">Reference proteome</keyword>
<dbReference type="SUPFAM" id="SSF52266">
    <property type="entry name" value="SGNH hydrolase"/>
    <property type="match status" value="1"/>
</dbReference>
<dbReference type="InterPro" id="IPR036514">
    <property type="entry name" value="SGNH_hydro_sf"/>
</dbReference>
<evidence type="ECO:0000313" key="2">
    <source>
        <dbReference type="EMBL" id="MBB3837691.1"/>
    </source>
</evidence>
<dbReference type="PANTHER" id="PTHR30383">
    <property type="entry name" value="THIOESTERASE 1/PROTEASE 1/LYSOPHOSPHOLIPASE L1"/>
    <property type="match status" value="1"/>
</dbReference>
<reference evidence="2 3" key="1">
    <citation type="submission" date="2020-08" db="EMBL/GenBank/DDBJ databases">
        <title>Genomic Encyclopedia of Type Strains, Phase IV (KMG-IV): sequencing the most valuable type-strain genomes for metagenomic binning, comparative biology and taxonomic classification.</title>
        <authorList>
            <person name="Goeker M."/>
        </authorList>
    </citation>
    <scope>NUCLEOTIDE SEQUENCE [LARGE SCALE GENOMIC DNA]</scope>
    <source>
        <strain evidence="2 3">DSM 17976</strain>
    </source>
</reference>
<comment type="caution">
    <text evidence="2">The sequence shown here is derived from an EMBL/GenBank/DDBJ whole genome shotgun (WGS) entry which is preliminary data.</text>
</comment>
<dbReference type="InterPro" id="IPR051532">
    <property type="entry name" value="Ester_Hydrolysis_Enzymes"/>
</dbReference>
<dbReference type="Gene3D" id="3.40.50.1110">
    <property type="entry name" value="SGNH hydrolase"/>
    <property type="match status" value="1"/>
</dbReference>
<organism evidence="2 3">
    <name type="scientific">Runella defluvii</name>
    <dbReference type="NCBI Taxonomy" id="370973"/>
    <lineage>
        <taxon>Bacteria</taxon>
        <taxon>Pseudomonadati</taxon>
        <taxon>Bacteroidota</taxon>
        <taxon>Cytophagia</taxon>
        <taxon>Cytophagales</taxon>
        <taxon>Spirosomataceae</taxon>
        <taxon>Runella</taxon>
    </lineage>
</organism>
<dbReference type="InterPro" id="IPR013830">
    <property type="entry name" value="SGNH_hydro"/>
</dbReference>
<accession>A0A7W6EPU7</accession>
<dbReference type="RefSeq" id="WP_183972436.1">
    <property type="nucleotide sequence ID" value="NZ_JACIBY010000003.1"/>
</dbReference>
<dbReference type="Pfam" id="PF13472">
    <property type="entry name" value="Lipase_GDSL_2"/>
    <property type="match status" value="1"/>
</dbReference>
<dbReference type="Proteomes" id="UP000541352">
    <property type="component" value="Unassembled WGS sequence"/>
</dbReference>
<evidence type="ECO:0000259" key="1">
    <source>
        <dbReference type="Pfam" id="PF13472"/>
    </source>
</evidence>
<proteinExistence type="predicted"/>